<comment type="subunit">
    <text evidence="4">Component of the exocyst complex.</text>
</comment>
<evidence type="ECO:0000256" key="5">
    <source>
        <dbReference type="SAM" id="MobiDB-lite"/>
    </source>
</evidence>
<comment type="caution">
    <text evidence="7">The sequence shown here is derived from an EMBL/GenBank/DDBJ whole genome shotgun (WGS) entry which is preliminary data.</text>
</comment>
<sequence>MGKLNFDIDDADLLKTYNISTLSPVKWEEIDHDADNSLAGSLTSSSNEGEVDPLALGTVIDVRNMDLDTKAAVLISSKSFNPKAFLSAVHPNATYQDLAAGIAHLRASIESRSEAVRILVEENFDRFVAVKASTDALHAEMREGLLAGQNDFGTKPLREHLKNSAQKADQVFLPVLENALKAQKLRTTLSVFERSKFFFNLPGSLIESIDSGRYEAAMRDYKKGKFLLESRPGQLLPVGSKKDGPASTNAEERQRRILDKVWSTVEKVMGEMKNQLVAKLEDPSRSVEEQEKTIEILVELHPTDDPVWTYFDAQHKYILQHMQETYTASVAYVQSVFERATPQDTSLRALTPALSEQLQSCIIALESKQNDTIIPQSGGHDIWQAILAMVKGVSEAMLSSLPNFWRIARSFMDGKFKKGPPSRRSPLQCRTMALDIVKLYISLLSEFFMFSDMAVMTPPGSASDTAPPLLPKDSNSLTTAHHLMKVLGELQDSINDIQGMEISNEASSILKELLESARWKFEDIFTQAWLRDANVFYNLENWIGSAVVPYTTIYLSQMRVFQKHVTTCAFKIAGGVDLSSSSSMSSSRVGKRRPVAPEFTAKIVKAFLDTLYAFLDGLVHLASDESPTVAGTHLKLADMTVLTGTNPLELVDIQDADNRLLLVVSNFGYLMNSLIPSMTNELEDTFGITTEDDKRTLAKVVQELDETLFGSYVNPKAATLIDMVRNGVLDPQMDWYETPQPKEIRSYVYEVLMYLVGVHAQVSAVAAPLLERTLSALVVTVAEEALRCFRQVKRFGMGGMLRATLEIEFLHQTLSRYVTSSAEQTLSDLYTTISQAYARRPGDENLQANLDVVKKTLADTRRATGIEFLCFRQTKEKSRDKSSSASKTKAKTPRKEDNLGAAKAPIQ</sequence>
<dbReference type="GO" id="GO:0006887">
    <property type="term" value="P:exocytosis"/>
    <property type="evidence" value="ECO:0007669"/>
    <property type="project" value="UniProtKB-KW"/>
</dbReference>
<evidence type="ECO:0000256" key="3">
    <source>
        <dbReference type="ARBA" id="ARBA00022483"/>
    </source>
</evidence>
<proteinExistence type="inferred from homology"/>
<evidence type="ECO:0000313" key="7">
    <source>
        <dbReference type="EMBL" id="GBE87410.1"/>
    </source>
</evidence>
<accession>A0A401GZ33</accession>
<dbReference type="AlphaFoldDB" id="A0A401GZ33"/>
<organism evidence="7 8">
    <name type="scientific">Sparassis crispa</name>
    <dbReference type="NCBI Taxonomy" id="139825"/>
    <lineage>
        <taxon>Eukaryota</taxon>
        <taxon>Fungi</taxon>
        <taxon>Dikarya</taxon>
        <taxon>Basidiomycota</taxon>
        <taxon>Agaricomycotina</taxon>
        <taxon>Agaricomycetes</taxon>
        <taxon>Polyporales</taxon>
        <taxon>Sparassidaceae</taxon>
        <taxon>Sparassis</taxon>
    </lineage>
</organism>
<keyword evidence="8" id="KW-1185">Reference proteome</keyword>
<dbReference type="GeneID" id="38784327"/>
<dbReference type="Proteomes" id="UP000287166">
    <property type="component" value="Unassembled WGS sequence"/>
</dbReference>
<evidence type="ECO:0000313" key="8">
    <source>
        <dbReference type="Proteomes" id="UP000287166"/>
    </source>
</evidence>
<keyword evidence="2 4" id="KW-0813">Transport</keyword>
<evidence type="ECO:0000256" key="1">
    <source>
        <dbReference type="ARBA" id="ARBA00010578"/>
    </source>
</evidence>
<dbReference type="InterPro" id="IPR039481">
    <property type="entry name" value="EXOC2/Sec5_N_dom"/>
</dbReference>
<keyword evidence="3 4" id="KW-0268">Exocytosis</keyword>
<dbReference type="EMBL" id="BFAD01000011">
    <property type="protein sequence ID" value="GBE87410.1"/>
    <property type="molecule type" value="Genomic_DNA"/>
</dbReference>
<dbReference type="RefSeq" id="XP_027618323.1">
    <property type="nucleotide sequence ID" value="XM_027762522.1"/>
</dbReference>
<comment type="function">
    <text evidence="4">Component of the exocyst complex involved in the docking of exocytic vesicles with fusion sites on the plasma membrane.</text>
</comment>
<evidence type="ECO:0000256" key="2">
    <source>
        <dbReference type="ARBA" id="ARBA00022448"/>
    </source>
</evidence>
<dbReference type="PANTHER" id="PTHR13043:SF1">
    <property type="entry name" value="EXOCYST COMPLEX COMPONENT 2"/>
    <property type="match status" value="1"/>
</dbReference>
<dbReference type="InterPro" id="IPR029175">
    <property type="entry name" value="EXOC2/Sec5"/>
</dbReference>
<feature type="domain" description="Exocyst complex component EXOC2/Sec5 N-terminal" evidence="6">
    <location>
        <begin position="60"/>
        <end position="871"/>
    </location>
</feature>
<dbReference type="InParanoid" id="A0A401GZ33"/>
<dbReference type="GO" id="GO:0000145">
    <property type="term" value="C:exocyst"/>
    <property type="evidence" value="ECO:0007669"/>
    <property type="project" value="UniProtKB-UniRule"/>
</dbReference>
<dbReference type="GO" id="GO:0006893">
    <property type="term" value="P:Golgi to plasma membrane transport"/>
    <property type="evidence" value="ECO:0007669"/>
    <property type="project" value="UniProtKB-UniRule"/>
</dbReference>
<dbReference type="STRING" id="139825.A0A401GZ33"/>
<dbReference type="GO" id="GO:0015031">
    <property type="term" value="P:protein transport"/>
    <property type="evidence" value="ECO:0007669"/>
    <property type="project" value="UniProtKB-KW"/>
</dbReference>
<dbReference type="Pfam" id="PF15469">
    <property type="entry name" value="Sec5"/>
    <property type="match status" value="1"/>
</dbReference>
<protein>
    <recommendedName>
        <fullName evidence="4">Exocyst complex component SEC5</fullName>
    </recommendedName>
</protein>
<dbReference type="OrthoDB" id="26242at2759"/>
<comment type="similarity">
    <text evidence="1 4">Belongs to the SEC5 family.</text>
</comment>
<gene>
    <name evidence="7" type="ORF">SCP_1100860</name>
</gene>
<keyword evidence="4" id="KW-0653">Protein transport</keyword>
<reference evidence="7 8" key="1">
    <citation type="journal article" date="2018" name="Sci. Rep.">
        <title>Genome sequence of the cauliflower mushroom Sparassis crispa (Hanabiratake) and its association with beneficial usage.</title>
        <authorList>
            <person name="Kiyama R."/>
            <person name="Furutani Y."/>
            <person name="Kawaguchi K."/>
            <person name="Nakanishi T."/>
        </authorList>
    </citation>
    <scope>NUCLEOTIDE SEQUENCE [LARGE SCALE GENOMIC DNA]</scope>
</reference>
<evidence type="ECO:0000256" key="4">
    <source>
        <dbReference type="RuleBase" id="RU365069"/>
    </source>
</evidence>
<feature type="region of interest" description="Disordered" evidence="5">
    <location>
        <begin position="874"/>
        <end position="907"/>
    </location>
</feature>
<dbReference type="PANTHER" id="PTHR13043">
    <property type="entry name" value="EXOCYST COMPLEX COMPONENT SEC5"/>
    <property type="match status" value="1"/>
</dbReference>
<evidence type="ECO:0000259" key="6">
    <source>
        <dbReference type="Pfam" id="PF15469"/>
    </source>
</evidence>
<name>A0A401GZ33_9APHY</name>